<organism evidence="1 2">
    <name type="scientific">Paramuricea clavata</name>
    <name type="common">Red gorgonian</name>
    <name type="synonym">Violescent sea-whip</name>
    <dbReference type="NCBI Taxonomy" id="317549"/>
    <lineage>
        <taxon>Eukaryota</taxon>
        <taxon>Metazoa</taxon>
        <taxon>Cnidaria</taxon>
        <taxon>Anthozoa</taxon>
        <taxon>Octocorallia</taxon>
        <taxon>Malacalcyonacea</taxon>
        <taxon>Plexauridae</taxon>
        <taxon>Paramuricea</taxon>
    </lineage>
</organism>
<dbReference type="AlphaFoldDB" id="A0A7D9LKG0"/>
<comment type="caution">
    <text evidence="1">The sequence shown here is derived from an EMBL/GenBank/DDBJ whole genome shotgun (WGS) entry which is preliminary data.</text>
</comment>
<accession>A0A7D9LKG0</accession>
<evidence type="ECO:0000313" key="1">
    <source>
        <dbReference type="EMBL" id="CAB4034463.1"/>
    </source>
</evidence>
<name>A0A7D9LKG0_PARCT</name>
<dbReference type="EMBL" id="CACRXK020020139">
    <property type="protein sequence ID" value="CAB4034463.1"/>
    <property type="molecule type" value="Genomic_DNA"/>
</dbReference>
<evidence type="ECO:0000313" key="2">
    <source>
        <dbReference type="Proteomes" id="UP001152795"/>
    </source>
</evidence>
<keyword evidence="2" id="KW-1185">Reference proteome</keyword>
<gene>
    <name evidence="1" type="ORF">PACLA_8A014035</name>
</gene>
<dbReference type="Proteomes" id="UP001152795">
    <property type="component" value="Unassembled WGS sequence"/>
</dbReference>
<sequence length="127" mass="14532">MLLNAMLSASTFFLILKKFITFLTKASIEQRSLTALTNVDNSAELKVINEFMDSLVSDSDGDNSDYTSINSGSITLKRKRRNGKNKLTLKKLCATRWSSRINYVRAVKNRYGDLLHVLNKLKEKRKR</sequence>
<reference evidence="1" key="1">
    <citation type="submission" date="2020-04" db="EMBL/GenBank/DDBJ databases">
        <authorList>
            <person name="Alioto T."/>
            <person name="Alioto T."/>
            <person name="Gomez Garrido J."/>
        </authorList>
    </citation>
    <scope>NUCLEOTIDE SEQUENCE</scope>
    <source>
        <strain evidence="1">A484AB</strain>
    </source>
</reference>
<proteinExistence type="predicted"/>
<protein>
    <submittedName>
        <fullName evidence="1">Uncharacterized protein</fullName>
    </submittedName>
</protein>